<proteinExistence type="predicted"/>
<dbReference type="RefSeq" id="WP_382377666.1">
    <property type="nucleotide sequence ID" value="NZ_JBHRZI010000028.1"/>
</dbReference>
<reference evidence="3" key="1">
    <citation type="journal article" date="2019" name="Int. J. Syst. Evol. Microbiol.">
        <title>The Global Catalogue of Microorganisms (GCM) 10K type strain sequencing project: providing services to taxonomists for standard genome sequencing and annotation.</title>
        <authorList>
            <consortium name="The Broad Institute Genomics Platform"/>
            <consortium name="The Broad Institute Genome Sequencing Center for Infectious Disease"/>
            <person name="Wu L."/>
            <person name="Ma J."/>
        </authorList>
    </citation>
    <scope>NUCLEOTIDE SEQUENCE [LARGE SCALE GENOMIC DNA]</scope>
    <source>
        <strain evidence="3">CGMCC 4.7405</strain>
    </source>
</reference>
<comment type="caution">
    <text evidence="2">The sequence shown here is derived from an EMBL/GenBank/DDBJ whole genome shotgun (WGS) entry which is preliminary data.</text>
</comment>
<gene>
    <name evidence="2" type="ORF">ACFOWZ_32020</name>
</gene>
<accession>A0ABV8C2B3</accession>
<dbReference type="EMBL" id="JBHRZI010000028">
    <property type="protein sequence ID" value="MFC3896128.1"/>
    <property type="molecule type" value="Genomic_DNA"/>
</dbReference>
<keyword evidence="3" id="KW-1185">Reference proteome</keyword>
<evidence type="ECO:0000313" key="3">
    <source>
        <dbReference type="Proteomes" id="UP001595690"/>
    </source>
</evidence>
<dbReference type="Proteomes" id="UP001595690">
    <property type="component" value="Unassembled WGS sequence"/>
</dbReference>
<dbReference type="Pfam" id="PF24832">
    <property type="entry name" value="DUF7716"/>
    <property type="match status" value="1"/>
</dbReference>
<protein>
    <recommendedName>
        <fullName evidence="1">DUF7716 domain-containing protein</fullName>
    </recommendedName>
</protein>
<organism evidence="2 3">
    <name type="scientific">Lentzea rhizosphaerae</name>
    <dbReference type="NCBI Taxonomy" id="2041025"/>
    <lineage>
        <taxon>Bacteria</taxon>
        <taxon>Bacillati</taxon>
        <taxon>Actinomycetota</taxon>
        <taxon>Actinomycetes</taxon>
        <taxon>Pseudonocardiales</taxon>
        <taxon>Pseudonocardiaceae</taxon>
        <taxon>Lentzea</taxon>
    </lineage>
</organism>
<evidence type="ECO:0000259" key="1">
    <source>
        <dbReference type="Pfam" id="PF24832"/>
    </source>
</evidence>
<evidence type="ECO:0000313" key="2">
    <source>
        <dbReference type="EMBL" id="MFC3896128.1"/>
    </source>
</evidence>
<name>A0ABV8C2B3_9PSEU</name>
<feature type="domain" description="DUF7716" evidence="1">
    <location>
        <begin position="10"/>
        <end position="107"/>
    </location>
</feature>
<sequence>MIPSRRPYLTTWAEVVTSLAELDPDDMICFDSGPNSPDDPCLIADTVELEEDEDVPPEAAERGWTTTLIKEELQGVVGNLKGQIPNPDLATTLRAAAHYVDHDAFIELPQPLTE</sequence>
<dbReference type="InterPro" id="IPR056133">
    <property type="entry name" value="DUF7716"/>
</dbReference>